<dbReference type="AlphaFoldDB" id="T1PY01"/>
<geneLocation type="plasmid" evidence="1">
    <name>pS1400_89</name>
</geneLocation>
<keyword evidence="1" id="KW-0614">Plasmid</keyword>
<proteinExistence type="predicted"/>
<organism evidence="1">
    <name type="scientific">Salmonella enteritidis</name>
    <dbReference type="NCBI Taxonomy" id="149539"/>
    <lineage>
        <taxon>Bacteria</taxon>
        <taxon>Pseudomonadati</taxon>
        <taxon>Pseudomonadota</taxon>
        <taxon>Gammaproteobacteria</taxon>
        <taxon>Enterobacterales</taxon>
        <taxon>Enterobacteriaceae</taxon>
        <taxon>Salmonella</taxon>
    </lineage>
</organism>
<name>T1PY01_SALEN</name>
<reference evidence="1" key="1">
    <citation type="submission" date="2011-09" db="EMBL/GenBank/DDBJ databases">
        <title>Acquisition of an 89kb plasmid in Salmonella enterica Enteritidis confers increased invasiveness and promotes the growth of SE in eggs.</title>
        <authorList>
            <person name="Coward C."/>
            <person name="Sait L."/>
            <person name="Cogan T."/>
            <person name="Humphrey T.J."/>
            <person name="Maskell D.J."/>
        </authorList>
    </citation>
    <scope>NUCLEOTIDE SEQUENCE</scope>
    <source>
        <strain evidence="1">S1400/94</strain>
        <plasmid evidence="1">pS1400_89</plasmid>
    </source>
</reference>
<accession>T1PY01</accession>
<gene>
    <name evidence="1" type="ORF">pS1400_89_0112</name>
</gene>
<evidence type="ECO:0000313" key="1">
    <source>
        <dbReference type="EMBL" id="AFR24495.1"/>
    </source>
</evidence>
<sequence>MPQLYYIAIFLTELQCVSYTRDVLYQIKNNEL</sequence>
<protein>
    <submittedName>
        <fullName evidence="1">Uncharacterized protein</fullName>
    </submittedName>
</protein>
<dbReference type="EMBL" id="JN796410">
    <property type="protein sequence ID" value="AFR24495.1"/>
    <property type="molecule type" value="Genomic_DNA"/>
</dbReference>